<evidence type="ECO:0000256" key="5">
    <source>
        <dbReference type="PIRSR" id="PIRSR011789-1"/>
    </source>
</evidence>
<dbReference type="Proteomes" id="UP000694925">
    <property type="component" value="Unplaced"/>
</dbReference>
<protein>
    <recommendedName>
        <fullName evidence="4">tRNA-splicing endonuclease subunit Sen2</fullName>
        <ecNumber evidence="4">4.6.1.16</ecNumber>
    </recommendedName>
</protein>
<dbReference type="PIRSF" id="PIRSF011789">
    <property type="entry name" value="tRNA_splic_SEN2"/>
    <property type="match status" value="1"/>
</dbReference>
<evidence type="ECO:0000256" key="3">
    <source>
        <dbReference type="ARBA" id="ARBA00023239"/>
    </source>
</evidence>
<evidence type="ECO:0000256" key="1">
    <source>
        <dbReference type="ARBA" id="ARBA00008078"/>
    </source>
</evidence>
<gene>
    <name evidence="8" type="primary">LOC108631124</name>
</gene>
<dbReference type="InterPro" id="IPR006677">
    <property type="entry name" value="tRNA_intron_Endonuc_cat-like"/>
</dbReference>
<dbReference type="GO" id="GO:0000213">
    <property type="term" value="F:tRNA-intron lyase activity"/>
    <property type="evidence" value="ECO:0007669"/>
    <property type="project" value="UniProtKB-UniRule"/>
</dbReference>
<feature type="active site" evidence="5">
    <location>
        <position position="380"/>
    </location>
</feature>
<dbReference type="InterPro" id="IPR016589">
    <property type="entry name" value="tRNA_splic_SEN2"/>
</dbReference>
<proteinExistence type="inferred from homology"/>
<comment type="similarity">
    <text evidence="1 4">Belongs to the tRNA-intron endonuclease family.</text>
</comment>
<dbReference type="CDD" id="cd22363">
    <property type="entry name" value="tRNA-intron_lyase_C"/>
    <property type="match status" value="1"/>
</dbReference>
<keyword evidence="8" id="KW-0255">Endonuclease</keyword>
<name>A0AAJ7JDT3_9HYME</name>
<keyword evidence="8" id="KW-0540">Nuclease</keyword>
<dbReference type="AlphaFoldDB" id="A0AAJ7JDT3"/>
<organism evidence="7 8">
    <name type="scientific">Ceratina calcarata</name>
    <dbReference type="NCBI Taxonomy" id="156304"/>
    <lineage>
        <taxon>Eukaryota</taxon>
        <taxon>Metazoa</taxon>
        <taxon>Ecdysozoa</taxon>
        <taxon>Arthropoda</taxon>
        <taxon>Hexapoda</taxon>
        <taxon>Insecta</taxon>
        <taxon>Pterygota</taxon>
        <taxon>Neoptera</taxon>
        <taxon>Endopterygota</taxon>
        <taxon>Hymenoptera</taxon>
        <taxon>Apocrita</taxon>
        <taxon>Aculeata</taxon>
        <taxon>Apoidea</taxon>
        <taxon>Anthophila</taxon>
        <taxon>Apidae</taxon>
        <taxon>Ceratina</taxon>
        <taxon>Zadontomerus</taxon>
    </lineage>
</organism>
<evidence type="ECO:0000259" key="6">
    <source>
        <dbReference type="Pfam" id="PF01974"/>
    </source>
</evidence>
<dbReference type="EC" id="4.6.1.16" evidence="4"/>
<dbReference type="PANTHER" id="PTHR21227">
    <property type="entry name" value="TRNA-SPLICING ENDONUCLEASE SUBUNIT SEN2"/>
    <property type="match status" value="1"/>
</dbReference>
<feature type="active site" evidence="5">
    <location>
        <position position="338"/>
    </location>
</feature>
<feature type="domain" description="tRNA intron endonuclease catalytic" evidence="6">
    <location>
        <begin position="300"/>
        <end position="387"/>
    </location>
</feature>
<dbReference type="GO" id="GO:0005737">
    <property type="term" value="C:cytoplasm"/>
    <property type="evidence" value="ECO:0007669"/>
    <property type="project" value="TreeGrafter"/>
</dbReference>
<dbReference type="GeneID" id="108631124"/>
<keyword evidence="2 4" id="KW-0819">tRNA processing</keyword>
<dbReference type="SUPFAM" id="SSF53032">
    <property type="entry name" value="tRNA-intron endonuclease catalytic domain-like"/>
    <property type="match status" value="1"/>
</dbReference>
<reference evidence="8" key="1">
    <citation type="submission" date="2025-08" db="UniProtKB">
        <authorList>
            <consortium name="RefSeq"/>
        </authorList>
    </citation>
    <scope>IDENTIFICATION</scope>
    <source>
        <tissue evidence="8">Whole body</tissue>
    </source>
</reference>
<evidence type="ECO:0000256" key="4">
    <source>
        <dbReference type="PIRNR" id="PIRNR011789"/>
    </source>
</evidence>
<sequence>MELREPKKKRHVRLGNQMPLPIGLGKKEWPVYEAYLTPMGCSVLQQQDMIELNSMGCFGKGSLSRGFPSFGKARYGAPPIIRNRQWICRQEWLRQFNELSMKSVDSEEGICELSQSEIDKDINCLDDPTKESASPPNIIEVETNSATLKKCDKQKEINKEVEIDKEIEIVTANVNSTKENNIEIIEVDECKTDESEEKPVENQDFTFTEDDICFGNSNTSIENKLLVLPDSDSETENYFKEIKPKIEYETCPVLEALNLTFEETFFLLFGLGCLNLYDYSGETLSIDAAWYHFRKMDQNFVQKYVVYHYFRSKGWVVKPGLKYGGDFLLYKQGPSFYHASYIVLIDVLDADTLIRDETKCTPRTWNDLLGLERLSETAAKEILFAQVLWPSSASQSFDLMPVDVIFEFSVKELLWRRVNPKHNKDIEEDDDDSS</sequence>
<keyword evidence="8" id="KW-0378">Hydrolase</keyword>
<keyword evidence="3 4" id="KW-0456">Lyase</keyword>
<dbReference type="InterPro" id="IPR011856">
    <property type="entry name" value="tRNA_endonuc-like_dom_sf"/>
</dbReference>
<evidence type="ECO:0000313" key="8">
    <source>
        <dbReference type="RefSeq" id="XP_017890343.1"/>
    </source>
</evidence>
<dbReference type="PANTHER" id="PTHR21227:SF0">
    <property type="entry name" value="TRNA-SPLICING ENDONUCLEASE SUBUNIT SEN2"/>
    <property type="match status" value="1"/>
</dbReference>
<dbReference type="RefSeq" id="XP_017890343.1">
    <property type="nucleotide sequence ID" value="XM_018034854.2"/>
</dbReference>
<dbReference type="InterPro" id="IPR036167">
    <property type="entry name" value="tRNA_intron_Endo_cat-like_sf"/>
</dbReference>
<dbReference type="GO" id="GO:0000214">
    <property type="term" value="C:tRNA-intron endonuclease complex"/>
    <property type="evidence" value="ECO:0007669"/>
    <property type="project" value="UniProtKB-UniRule"/>
</dbReference>
<feature type="active site" evidence="5">
    <location>
        <position position="330"/>
    </location>
</feature>
<dbReference type="KEGG" id="ccal:108631124"/>
<evidence type="ECO:0000256" key="2">
    <source>
        <dbReference type="ARBA" id="ARBA00022694"/>
    </source>
</evidence>
<dbReference type="InterPro" id="IPR006676">
    <property type="entry name" value="tRNA_splic"/>
</dbReference>
<comment type="function">
    <text evidence="4">Constitutes one of the two catalytic subunit of the tRNA-splicing endonuclease complex, a complex responsible for identification and cleavage of the splice sites in pre-tRNA. It cleaves pre-tRNA at the 5'- and 3'-splice sites to release the intron. The products are an intron and two tRNA half-molecules bearing 2',3'-cyclic phosphate and 5'-OH termini. There are no conserved sequences at the splice sites, but the intron is invariably located at the same site in the gene, placing the splice sites an invariant distance from the constant structural features of the tRNA body.</text>
</comment>
<dbReference type="GO" id="GO:0003676">
    <property type="term" value="F:nucleic acid binding"/>
    <property type="evidence" value="ECO:0007669"/>
    <property type="project" value="InterPro"/>
</dbReference>
<dbReference type="GO" id="GO:0000379">
    <property type="term" value="P:tRNA-type intron splice site recognition and cleavage"/>
    <property type="evidence" value="ECO:0007669"/>
    <property type="project" value="TreeGrafter"/>
</dbReference>
<dbReference type="CTD" id="80746"/>
<dbReference type="Gene3D" id="3.40.1350.10">
    <property type="match status" value="1"/>
</dbReference>
<dbReference type="NCBIfam" id="TIGR00324">
    <property type="entry name" value="endA"/>
    <property type="match status" value="1"/>
</dbReference>
<evidence type="ECO:0000313" key="7">
    <source>
        <dbReference type="Proteomes" id="UP000694925"/>
    </source>
</evidence>
<dbReference type="Pfam" id="PF01974">
    <property type="entry name" value="tRNA_int_endo"/>
    <property type="match status" value="1"/>
</dbReference>
<keyword evidence="7" id="KW-1185">Reference proteome</keyword>
<accession>A0AAJ7JDT3</accession>